<feature type="transmembrane region" description="Helical" evidence="1">
    <location>
        <begin position="343"/>
        <end position="367"/>
    </location>
</feature>
<evidence type="ECO:0000313" key="4">
    <source>
        <dbReference type="Proteomes" id="UP000618445"/>
    </source>
</evidence>
<accession>A0ABR8C946</accession>
<reference evidence="3 4" key="1">
    <citation type="journal article" date="2020" name="ISME J.">
        <title>Comparative genomics reveals insights into cyanobacterial evolution and habitat adaptation.</title>
        <authorList>
            <person name="Chen M.Y."/>
            <person name="Teng W.K."/>
            <person name="Zhao L."/>
            <person name="Hu C.X."/>
            <person name="Zhou Y.K."/>
            <person name="Han B.P."/>
            <person name="Song L.R."/>
            <person name="Shu W.S."/>
        </authorList>
    </citation>
    <scope>NUCLEOTIDE SEQUENCE [LARGE SCALE GENOMIC DNA]</scope>
    <source>
        <strain evidence="3 4">FACHB-1050</strain>
    </source>
</reference>
<dbReference type="Proteomes" id="UP000618445">
    <property type="component" value="Unassembled WGS sequence"/>
</dbReference>
<dbReference type="EMBL" id="JACJQY010000009">
    <property type="protein sequence ID" value="MBD2316777.1"/>
    <property type="molecule type" value="Genomic_DNA"/>
</dbReference>
<dbReference type="GO" id="GO:0008237">
    <property type="term" value="F:metallopeptidase activity"/>
    <property type="evidence" value="ECO:0007669"/>
    <property type="project" value="UniProtKB-KW"/>
</dbReference>
<dbReference type="RefSeq" id="WP_190577662.1">
    <property type="nucleotide sequence ID" value="NZ_CAWPQU010000089.1"/>
</dbReference>
<sequence length="533" mass="59769">MDSKPLHEKSLNAKSLLLSILSLLSVLFIVFTLQASWNNPQEQTKLDLLQTDLILQATQIQDQKTENAQDHSQKDDIFQVLIGESKPQDLYKQSLSSYQEVLKANKSTLTRLDRLALAPDSGGYDPQAISKQQQKKLTSVSEISIRAGLLQMQTGDIQGAIATWEDVAALEGESMSSYGLTAQILKGLWSEPTMLFPNAETQIQRTLDGWYRKVALTKLYQSQQRDEKLPELEQQAQREVNLAINRLVIVNSIPLIGGSVGILVWLGLLVQWIFFRKSSPFHRKSDLDQNPNQISWQVPWGIEITWEVMVLWFTAFCLMTQLVLPLIFEFLGLQSRASEDFTIQALLVLIPYTLSVIPMLPILQASLAAYRPLPEGWFRIKITSPQWLAWGIGGYFAAVPLVLIISVISQKFLQGQGGGNPLLPILTESQNDLPKFLLWTTLAIAAPFFEEYLFRGFLLPSLTKFLPVWGAIALSGFFFALAHLNVADIIPLSVLGMVMGFVYWRSKNLLSSMLLHCLWNSGSFFALIALGGK</sequence>
<dbReference type="InterPro" id="IPR003675">
    <property type="entry name" value="Rce1/LyrA-like_dom"/>
</dbReference>
<feature type="transmembrane region" description="Helical" evidence="1">
    <location>
        <begin position="513"/>
        <end position="532"/>
    </location>
</feature>
<keyword evidence="3" id="KW-0645">Protease</keyword>
<feature type="transmembrane region" description="Helical" evidence="1">
    <location>
        <begin position="255"/>
        <end position="275"/>
    </location>
</feature>
<keyword evidence="1" id="KW-0812">Transmembrane</keyword>
<proteinExistence type="predicted"/>
<keyword evidence="1" id="KW-0472">Membrane</keyword>
<dbReference type="Pfam" id="PF02517">
    <property type="entry name" value="Rce1-like"/>
    <property type="match status" value="1"/>
</dbReference>
<organism evidence="3 4">
    <name type="scientific">Phormidium tenue FACHB-1050</name>
    <dbReference type="NCBI Taxonomy" id="2692857"/>
    <lineage>
        <taxon>Bacteria</taxon>
        <taxon>Bacillati</taxon>
        <taxon>Cyanobacteriota</taxon>
        <taxon>Cyanophyceae</taxon>
        <taxon>Oscillatoriophycideae</taxon>
        <taxon>Oscillatoriales</taxon>
        <taxon>Oscillatoriaceae</taxon>
        <taxon>Phormidium</taxon>
    </lineage>
</organism>
<keyword evidence="3" id="KW-0482">Metalloprotease</keyword>
<feature type="transmembrane region" description="Helical" evidence="1">
    <location>
        <begin position="466"/>
        <end position="483"/>
    </location>
</feature>
<feature type="transmembrane region" description="Helical" evidence="1">
    <location>
        <begin position="436"/>
        <end position="454"/>
    </location>
</feature>
<protein>
    <submittedName>
        <fullName evidence="3">CPBP family intramembrane metalloprotease</fullName>
    </submittedName>
</protein>
<keyword evidence="4" id="KW-1185">Reference proteome</keyword>
<evidence type="ECO:0000256" key="1">
    <source>
        <dbReference type="SAM" id="Phobius"/>
    </source>
</evidence>
<feature type="domain" description="CAAX prenyl protease 2/Lysostaphin resistance protein A-like" evidence="2">
    <location>
        <begin position="436"/>
        <end position="521"/>
    </location>
</feature>
<evidence type="ECO:0000259" key="2">
    <source>
        <dbReference type="Pfam" id="PF02517"/>
    </source>
</evidence>
<keyword evidence="1" id="KW-1133">Transmembrane helix</keyword>
<comment type="caution">
    <text evidence="3">The sequence shown here is derived from an EMBL/GenBank/DDBJ whole genome shotgun (WGS) entry which is preliminary data.</text>
</comment>
<dbReference type="PANTHER" id="PTHR43592">
    <property type="entry name" value="CAAX AMINO TERMINAL PROTEASE"/>
    <property type="match status" value="1"/>
</dbReference>
<keyword evidence="3" id="KW-0378">Hydrolase</keyword>
<feature type="transmembrane region" description="Helical" evidence="1">
    <location>
        <begin position="387"/>
        <end position="408"/>
    </location>
</feature>
<gene>
    <name evidence="3" type="ORF">H6G05_07940</name>
</gene>
<evidence type="ECO:0000313" key="3">
    <source>
        <dbReference type="EMBL" id="MBD2316777.1"/>
    </source>
</evidence>
<dbReference type="PANTHER" id="PTHR43592:SF15">
    <property type="entry name" value="CAAX AMINO TERMINAL PROTEASE FAMILY PROTEIN"/>
    <property type="match status" value="1"/>
</dbReference>
<name>A0ABR8C946_9CYAN</name>
<feature type="transmembrane region" description="Helical" evidence="1">
    <location>
        <begin position="310"/>
        <end position="331"/>
    </location>
</feature>